<dbReference type="Proteomes" id="UP000078550">
    <property type="component" value="Unassembled WGS sequence"/>
</dbReference>
<organism evidence="2 3">
    <name type="scientific">Plasmodium ovale wallikeri</name>
    <dbReference type="NCBI Taxonomy" id="864142"/>
    <lineage>
        <taxon>Eukaryota</taxon>
        <taxon>Sar</taxon>
        <taxon>Alveolata</taxon>
        <taxon>Apicomplexa</taxon>
        <taxon>Aconoidasida</taxon>
        <taxon>Haemosporida</taxon>
        <taxon>Plasmodiidae</taxon>
        <taxon>Plasmodium</taxon>
        <taxon>Plasmodium (Plasmodium)</taxon>
    </lineage>
</organism>
<reference evidence="2" key="2">
    <citation type="submission" date="2016-05" db="EMBL/GenBank/DDBJ databases">
        <authorList>
            <person name="Lavstsen T."/>
            <person name="Jespersen J.S."/>
        </authorList>
    </citation>
    <scope>NUCLEOTIDE SEQUENCE [LARGE SCALE GENOMIC DNA]</scope>
</reference>
<dbReference type="EMBL" id="FLRD01000051">
    <property type="protein sequence ID" value="SBT33090.1"/>
    <property type="molecule type" value="Genomic_DNA"/>
</dbReference>
<gene>
    <name evidence="1" type="ORF">POVWA1_015390</name>
    <name evidence="2" type="ORF">POVWA2_015130</name>
</gene>
<sequence>MKHLPKCNKLNVTKWVHRFIKEQLLNCGKIKGSAFGTALQNNDTEVKRRNAVCSDNSLNEDDKISCREYIKDGKINTVKIDKVQTYEKEKYLNPNGQSDMVRKIRKFCRKDDLCNIYKFNDQFLHLLKSKKVNRDEFSIIIHLLSKKKIRDNSFWKSIANTENINFIFSMNLKQIILSIYSIANSCTYINQNFINIFTHKLICILYYQKEFLLLEKRKNIEKGEISRIDMTMTPFYLFNDREISNYSMINLNGEAKHFSVQTNSARVNLPTYEEYEKTGWNKLFSENNYEQYNSHFCKNWKNKLNFLDLTLICNTYSKLSGLHHFRNINELRRIMCKLFLYFLFFNEVNFDHLILFIHSFTKLKGNIEKSILVKIKKVLLKRQNGLYTNFCNLHSVDICSLNMLLQVLQRNNFKSDHFFREIILSFVININLKEEKKCKGKKGVLNRDDYMTGDSLFPMHEYALQAITKSKTNEASKKCKIESGNAWDKTFHHHASLLKRKLYLIDYFQQNNNTYLAQNRNLVKLKKKDLCFLAYNIYKLKIKNYYNIYEYIKCEMESQIKIFNVYNCCIMLNFLVNLKLLDQNLFTIIFSHIKILFEKNHYNEKDVTDMFTSFYKYAQTTSKNNKEISTFLRMLYLKIELKLKKYIYPNFLSIFFSSSHFNILFDDSILQDLCIDTLNSSHTVSAETLLTFLYFLKSRKYNVDFLFFNSIVDKALSKMKDTETFLFCFQMLSIYSVQTLQNGGSIFARVTNLLGRYSSFLHLKEKIILAIHIYTNPVLLLNKECFLFCEKTLESAVWSDDKGDDKFGTREEAKGEKNPTGKNLMTGTCSACNKKSRFPPFFSNGYGNNNDIFSSINLCADRMDISEWKIFFLLLLSDMHELKYLLLEKYEQHFKRGEKKRKDYSMLVHVCELRIQFHSVYMQLRNDCLDYFLRKSQPLLLHLPEIKRELVDINKINSYGDSSRSSECSDNVINKQNLAFENDDREMVQHFCHFEEALFNTIRIFYEDMFIYSFCQKKEQEIITNVLDTPIKGTHYADSHIFYTNDKLIIKLKKKNFINSFHISYILQPFQ</sequence>
<accession>A0A1A8YPH6</accession>
<dbReference type="EMBL" id="FLRE01000063">
    <property type="protein sequence ID" value="SBT33518.1"/>
    <property type="molecule type" value="Genomic_DNA"/>
</dbReference>
<evidence type="ECO:0000313" key="2">
    <source>
        <dbReference type="EMBL" id="SBT33518.1"/>
    </source>
</evidence>
<evidence type="ECO:0000313" key="1">
    <source>
        <dbReference type="EMBL" id="SBT33090.1"/>
    </source>
</evidence>
<protein>
    <submittedName>
        <fullName evidence="2">Uncharacterized protein</fullName>
    </submittedName>
</protein>
<evidence type="ECO:0000313" key="3">
    <source>
        <dbReference type="Proteomes" id="UP000078550"/>
    </source>
</evidence>
<keyword evidence="4" id="KW-1185">Reference proteome</keyword>
<evidence type="ECO:0000313" key="4">
    <source>
        <dbReference type="Proteomes" id="UP000078555"/>
    </source>
</evidence>
<proteinExistence type="predicted"/>
<dbReference type="AlphaFoldDB" id="A0A1A8YPH6"/>
<name>A0A1A8YPH6_PLAOA</name>
<reference evidence="3 4" key="1">
    <citation type="submission" date="2016-05" db="EMBL/GenBank/DDBJ databases">
        <authorList>
            <person name="Naeem Raeece"/>
        </authorList>
    </citation>
    <scope>NUCLEOTIDE SEQUENCE [LARGE SCALE GENOMIC DNA]</scope>
</reference>
<dbReference type="Proteomes" id="UP000078555">
    <property type="component" value="Unassembled WGS sequence"/>
</dbReference>